<dbReference type="Pfam" id="PF02518">
    <property type="entry name" value="HATPase_c"/>
    <property type="match status" value="1"/>
</dbReference>
<reference evidence="15 16" key="1">
    <citation type="submission" date="2019-11" db="EMBL/GenBank/DDBJ databases">
        <title>Paenibacillus monticola sp. nov., a novel PGPR strain isolated from mountain sample in China.</title>
        <authorList>
            <person name="Zhao Q."/>
            <person name="Li H.-P."/>
            <person name="Zhang J.-L."/>
        </authorList>
    </citation>
    <scope>NUCLEOTIDE SEQUENCE [LARGE SCALE GENOMIC DNA]</scope>
    <source>
        <strain evidence="15 16">LC-T2</strain>
    </source>
</reference>
<keyword evidence="8" id="KW-0547">Nucleotide-binding</keyword>
<dbReference type="SMART" id="SM00387">
    <property type="entry name" value="HATPase_c"/>
    <property type="match status" value="1"/>
</dbReference>
<keyword evidence="12" id="KW-0902">Two-component regulatory system</keyword>
<dbReference type="GO" id="GO:0000155">
    <property type="term" value="F:phosphorelay sensor kinase activity"/>
    <property type="evidence" value="ECO:0007669"/>
    <property type="project" value="InterPro"/>
</dbReference>
<keyword evidence="4" id="KW-1003">Cell membrane</keyword>
<keyword evidence="13" id="KW-0472">Membrane</keyword>
<dbReference type="EMBL" id="WJXB01000002">
    <property type="protein sequence ID" value="MRN53133.1"/>
    <property type="molecule type" value="Genomic_DNA"/>
</dbReference>
<evidence type="ECO:0000256" key="9">
    <source>
        <dbReference type="ARBA" id="ARBA00022777"/>
    </source>
</evidence>
<dbReference type="InterPro" id="IPR004358">
    <property type="entry name" value="Sig_transdc_His_kin-like_C"/>
</dbReference>
<sequence length="311" mass="35357">MIAVLGIVIVLLLLCILWQYQKLQNHSRQLRYIDEKLNNIIAQGSHERLLLFSSSPELQMLLTDLNRLLDVNHRGSVERVKLEKAMRNMLANISHDLKTPLTVVLGYIETILHDESMPGEERDRILQTIHQKAKEVITLMNTFFDLAKLESGDKEIPLSRVELGEVCRRNILTFYDILSAKGSEVQIDIPDEALFIMGNEEALDRILSNLLSNGIAYGDAGGILGLSLYSDEDKVYIEVWDRGKGITAANQDKVFERLYTLEDSRNHVYQGSGLGLTITKRLTEQMNGTIKLVSQPNVRTVFTVSFRRLKF</sequence>
<keyword evidence="5" id="KW-0597">Phosphoprotein</keyword>
<keyword evidence="16" id="KW-1185">Reference proteome</keyword>
<dbReference type="PROSITE" id="PS50109">
    <property type="entry name" value="HIS_KIN"/>
    <property type="match status" value="1"/>
</dbReference>
<accession>A0A7X2H5J2</accession>
<keyword evidence="9 15" id="KW-0418">Kinase</keyword>
<dbReference type="PRINTS" id="PR00344">
    <property type="entry name" value="BCTRLSENSOR"/>
</dbReference>
<dbReference type="InterPro" id="IPR003661">
    <property type="entry name" value="HisK_dim/P_dom"/>
</dbReference>
<evidence type="ECO:0000256" key="7">
    <source>
        <dbReference type="ARBA" id="ARBA00022692"/>
    </source>
</evidence>
<dbReference type="GO" id="GO:0004721">
    <property type="term" value="F:phosphoprotein phosphatase activity"/>
    <property type="evidence" value="ECO:0007669"/>
    <property type="project" value="TreeGrafter"/>
</dbReference>
<dbReference type="InterPro" id="IPR003594">
    <property type="entry name" value="HATPase_dom"/>
</dbReference>
<dbReference type="FunFam" id="3.30.565.10:FF:000013">
    <property type="entry name" value="Two-component sensor histidine kinase"/>
    <property type="match status" value="1"/>
</dbReference>
<dbReference type="SMART" id="SM00388">
    <property type="entry name" value="HisKA"/>
    <property type="match status" value="1"/>
</dbReference>
<dbReference type="Gene3D" id="1.10.287.130">
    <property type="match status" value="1"/>
</dbReference>
<evidence type="ECO:0000256" key="2">
    <source>
        <dbReference type="ARBA" id="ARBA00004236"/>
    </source>
</evidence>
<evidence type="ECO:0000256" key="6">
    <source>
        <dbReference type="ARBA" id="ARBA00022679"/>
    </source>
</evidence>
<protein>
    <recommendedName>
        <fullName evidence="3">histidine kinase</fullName>
        <ecNumber evidence="3">2.7.13.3</ecNumber>
    </recommendedName>
</protein>
<evidence type="ECO:0000256" key="5">
    <source>
        <dbReference type="ARBA" id="ARBA00022553"/>
    </source>
</evidence>
<evidence type="ECO:0000259" key="14">
    <source>
        <dbReference type="PROSITE" id="PS50109"/>
    </source>
</evidence>
<organism evidence="15 16">
    <name type="scientific">Paenibacillus monticola</name>
    <dbReference type="NCBI Taxonomy" id="2666075"/>
    <lineage>
        <taxon>Bacteria</taxon>
        <taxon>Bacillati</taxon>
        <taxon>Bacillota</taxon>
        <taxon>Bacilli</taxon>
        <taxon>Bacillales</taxon>
        <taxon>Paenibacillaceae</taxon>
        <taxon>Paenibacillus</taxon>
    </lineage>
</organism>
<dbReference type="InterPro" id="IPR036097">
    <property type="entry name" value="HisK_dim/P_sf"/>
</dbReference>
<name>A0A7X2H5J2_9BACL</name>
<dbReference type="PANTHER" id="PTHR45453">
    <property type="entry name" value="PHOSPHATE REGULON SENSOR PROTEIN PHOR"/>
    <property type="match status" value="1"/>
</dbReference>
<dbReference type="FunFam" id="1.10.287.130:FF:000008">
    <property type="entry name" value="Two-component sensor histidine kinase"/>
    <property type="match status" value="1"/>
</dbReference>
<dbReference type="GO" id="GO:0016036">
    <property type="term" value="P:cellular response to phosphate starvation"/>
    <property type="evidence" value="ECO:0007669"/>
    <property type="project" value="TreeGrafter"/>
</dbReference>
<dbReference type="Gene3D" id="3.30.565.10">
    <property type="entry name" value="Histidine kinase-like ATPase, C-terminal domain"/>
    <property type="match status" value="1"/>
</dbReference>
<comment type="caution">
    <text evidence="15">The sequence shown here is derived from an EMBL/GenBank/DDBJ whole genome shotgun (WGS) entry which is preliminary data.</text>
</comment>
<evidence type="ECO:0000256" key="3">
    <source>
        <dbReference type="ARBA" id="ARBA00012438"/>
    </source>
</evidence>
<dbReference type="Pfam" id="PF00512">
    <property type="entry name" value="HisKA"/>
    <property type="match status" value="1"/>
</dbReference>
<dbReference type="PANTHER" id="PTHR45453:SF1">
    <property type="entry name" value="PHOSPHATE REGULON SENSOR PROTEIN PHOR"/>
    <property type="match status" value="1"/>
</dbReference>
<feature type="domain" description="Histidine kinase" evidence="14">
    <location>
        <begin position="92"/>
        <end position="310"/>
    </location>
</feature>
<evidence type="ECO:0000256" key="10">
    <source>
        <dbReference type="ARBA" id="ARBA00022840"/>
    </source>
</evidence>
<keyword evidence="10" id="KW-0067">ATP-binding</keyword>
<dbReference type="InterPro" id="IPR050351">
    <property type="entry name" value="BphY/WalK/GraS-like"/>
</dbReference>
<evidence type="ECO:0000313" key="16">
    <source>
        <dbReference type="Proteomes" id="UP000463051"/>
    </source>
</evidence>
<evidence type="ECO:0000256" key="4">
    <source>
        <dbReference type="ARBA" id="ARBA00022475"/>
    </source>
</evidence>
<proteinExistence type="predicted"/>
<evidence type="ECO:0000256" key="12">
    <source>
        <dbReference type="ARBA" id="ARBA00023012"/>
    </source>
</evidence>
<comment type="subcellular location">
    <subcellularLocation>
        <location evidence="2">Cell membrane</location>
    </subcellularLocation>
</comment>
<keyword evidence="11" id="KW-1133">Transmembrane helix</keyword>
<dbReference type="SUPFAM" id="SSF55874">
    <property type="entry name" value="ATPase domain of HSP90 chaperone/DNA topoisomerase II/histidine kinase"/>
    <property type="match status" value="1"/>
</dbReference>
<dbReference type="InterPro" id="IPR036890">
    <property type="entry name" value="HATPase_C_sf"/>
</dbReference>
<evidence type="ECO:0000256" key="13">
    <source>
        <dbReference type="ARBA" id="ARBA00023136"/>
    </source>
</evidence>
<dbReference type="AlphaFoldDB" id="A0A7X2H5J2"/>
<evidence type="ECO:0000256" key="8">
    <source>
        <dbReference type="ARBA" id="ARBA00022741"/>
    </source>
</evidence>
<evidence type="ECO:0000256" key="1">
    <source>
        <dbReference type="ARBA" id="ARBA00000085"/>
    </source>
</evidence>
<dbReference type="SUPFAM" id="SSF47384">
    <property type="entry name" value="Homodimeric domain of signal transducing histidine kinase"/>
    <property type="match status" value="1"/>
</dbReference>
<gene>
    <name evidence="15" type="ORF">GJB61_09015</name>
</gene>
<dbReference type="EC" id="2.7.13.3" evidence="3"/>
<comment type="catalytic activity">
    <reaction evidence="1">
        <text>ATP + protein L-histidine = ADP + protein N-phospho-L-histidine.</text>
        <dbReference type="EC" id="2.7.13.3"/>
    </reaction>
</comment>
<dbReference type="GO" id="GO:0005524">
    <property type="term" value="F:ATP binding"/>
    <property type="evidence" value="ECO:0007669"/>
    <property type="project" value="UniProtKB-KW"/>
</dbReference>
<dbReference type="InterPro" id="IPR005467">
    <property type="entry name" value="His_kinase_dom"/>
</dbReference>
<dbReference type="RefSeq" id="WP_154118097.1">
    <property type="nucleotide sequence ID" value="NZ_WJXB01000002.1"/>
</dbReference>
<dbReference type="GO" id="GO:0005886">
    <property type="term" value="C:plasma membrane"/>
    <property type="evidence" value="ECO:0007669"/>
    <property type="project" value="UniProtKB-SubCell"/>
</dbReference>
<evidence type="ECO:0000256" key="11">
    <source>
        <dbReference type="ARBA" id="ARBA00022989"/>
    </source>
</evidence>
<keyword evidence="6" id="KW-0808">Transferase</keyword>
<keyword evidence="7" id="KW-0812">Transmembrane</keyword>
<dbReference type="CDD" id="cd00082">
    <property type="entry name" value="HisKA"/>
    <property type="match status" value="1"/>
</dbReference>
<evidence type="ECO:0000313" key="15">
    <source>
        <dbReference type="EMBL" id="MRN53133.1"/>
    </source>
</evidence>
<dbReference type="Proteomes" id="UP000463051">
    <property type="component" value="Unassembled WGS sequence"/>
</dbReference>